<organism evidence="1 2">
    <name type="scientific">Paramecium pentaurelia</name>
    <dbReference type="NCBI Taxonomy" id="43138"/>
    <lineage>
        <taxon>Eukaryota</taxon>
        <taxon>Sar</taxon>
        <taxon>Alveolata</taxon>
        <taxon>Ciliophora</taxon>
        <taxon>Intramacronucleata</taxon>
        <taxon>Oligohymenophorea</taxon>
        <taxon>Peniculida</taxon>
        <taxon>Parameciidae</taxon>
        <taxon>Paramecium</taxon>
    </lineage>
</organism>
<accession>A0A8S1V3V3</accession>
<gene>
    <name evidence="1" type="ORF">PPENT_87.1.T0560094</name>
</gene>
<dbReference type="AlphaFoldDB" id="A0A8S1V3V3"/>
<dbReference type="Proteomes" id="UP000689195">
    <property type="component" value="Unassembled WGS sequence"/>
</dbReference>
<keyword evidence="2" id="KW-1185">Reference proteome</keyword>
<reference evidence="1" key="1">
    <citation type="submission" date="2021-01" db="EMBL/GenBank/DDBJ databases">
        <authorList>
            <consortium name="Genoscope - CEA"/>
            <person name="William W."/>
        </authorList>
    </citation>
    <scope>NUCLEOTIDE SEQUENCE</scope>
</reference>
<name>A0A8S1V3V3_9CILI</name>
<comment type="caution">
    <text evidence="1">The sequence shown here is derived from an EMBL/GenBank/DDBJ whole genome shotgun (WGS) entry which is preliminary data.</text>
</comment>
<evidence type="ECO:0000313" key="1">
    <source>
        <dbReference type="EMBL" id="CAD8172118.1"/>
    </source>
</evidence>
<dbReference type="EMBL" id="CAJJDO010000056">
    <property type="protein sequence ID" value="CAD8172118.1"/>
    <property type="molecule type" value="Genomic_DNA"/>
</dbReference>
<evidence type="ECO:0000313" key="2">
    <source>
        <dbReference type="Proteomes" id="UP000689195"/>
    </source>
</evidence>
<proteinExistence type="predicted"/>
<protein>
    <submittedName>
        <fullName evidence="1">Uncharacterized protein</fullName>
    </submittedName>
</protein>
<sequence>MIKKYLMLIDLTIIQNFSILNELSMFLIHVKNEQDQSLSKSQELGITQDFTQFLDWLNPGMVLFKTPHICLVII</sequence>